<feature type="chain" id="PRO_5005567662" evidence="1">
    <location>
        <begin position="25"/>
        <end position="62"/>
    </location>
</feature>
<evidence type="ECO:0000313" key="3">
    <source>
        <dbReference type="Proteomes" id="UP000037035"/>
    </source>
</evidence>
<dbReference type="VEuPathDB" id="FungiDB:VP01_8g7"/>
<evidence type="ECO:0000256" key="1">
    <source>
        <dbReference type="SAM" id="SignalP"/>
    </source>
</evidence>
<proteinExistence type="predicted"/>
<dbReference type="Proteomes" id="UP000037035">
    <property type="component" value="Unassembled WGS sequence"/>
</dbReference>
<dbReference type="EMBL" id="LAVV01014605">
    <property type="protein sequence ID" value="KNZ44587.1"/>
    <property type="molecule type" value="Genomic_DNA"/>
</dbReference>
<accession>A0A0L6U8G5</accession>
<feature type="signal peptide" evidence="1">
    <location>
        <begin position="1"/>
        <end position="24"/>
    </location>
</feature>
<organism evidence="2 3">
    <name type="scientific">Puccinia sorghi</name>
    <dbReference type="NCBI Taxonomy" id="27349"/>
    <lineage>
        <taxon>Eukaryota</taxon>
        <taxon>Fungi</taxon>
        <taxon>Dikarya</taxon>
        <taxon>Basidiomycota</taxon>
        <taxon>Pucciniomycotina</taxon>
        <taxon>Pucciniomycetes</taxon>
        <taxon>Pucciniales</taxon>
        <taxon>Pucciniaceae</taxon>
        <taxon>Puccinia</taxon>
    </lineage>
</organism>
<comment type="caution">
    <text evidence="2">The sequence shown here is derived from an EMBL/GenBank/DDBJ whole genome shotgun (WGS) entry which is preliminary data.</text>
</comment>
<evidence type="ECO:0000313" key="2">
    <source>
        <dbReference type="EMBL" id="KNZ44587.1"/>
    </source>
</evidence>
<gene>
    <name evidence="2" type="ORF">VP01_8g7</name>
</gene>
<reference evidence="2 3" key="1">
    <citation type="submission" date="2015-08" db="EMBL/GenBank/DDBJ databases">
        <title>Next Generation Sequencing and Analysis of the Genome of Puccinia sorghi L Schw, the Causal Agent of Maize Common Rust.</title>
        <authorList>
            <person name="Rochi L."/>
            <person name="Burguener G."/>
            <person name="Darino M."/>
            <person name="Turjanski A."/>
            <person name="Kreff E."/>
            <person name="Dieguez M.J."/>
            <person name="Sacco F."/>
        </authorList>
    </citation>
    <scope>NUCLEOTIDE SEQUENCE [LARGE SCALE GENOMIC DNA]</scope>
    <source>
        <strain evidence="2 3">RO10H11247</strain>
    </source>
</reference>
<protein>
    <submittedName>
        <fullName evidence="2">Uncharacterized protein</fullName>
    </submittedName>
</protein>
<keyword evidence="1" id="KW-0732">Signal</keyword>
<sequence>MPWLRRNGHLIDWANCCFLPSVAALSKALLSPPKPSALDSLRREACYLGYSIHIGKGHSVTY</sequence>
<name>A0A0L6U8G5_9BASI</name>
<keyword evidence="3" id="KW-1185">Reference proteome</keyword>
<dbReference type="AlphaFoldDB" id="A0A0L6U8G5"/>